<gene>
    <name evidence="2" type="ORF">CK510_06025</name>
</gene>
<accession>A0A2A2TMM8</accession>
<organism evidence="2 3">
    <name type="scientific">Brunnivagina elsteri CCALA 953</name>
    <dbReference type="NCBI Taxonomy" id="987040"/>
    <lineage>
        <taxon>Bacteria</taxon>
        <taxon>Bacillati</taxon>
        <taxon>Cyanobacteriota</taxon>
        <taxon>Cyanophyceae</taxon>
        <taxon>Nostocales</taxon>
        <taxon>Calotrichaceae</taxon>
        <taxon>Brunnivagina</taxon>
    </lineage>
</organism>
<reference evidence="2 3" key="1">
    <citation type="submission" date="2017-08" db="EMBL/GenBank/DDBJ databases">
        <title>Draft genome sequence of filamentous cyanobacterium Calothrix elsteri CCALA 953.</title>
        <authorList>
            <person name="Gagunashvili A.N."/>
            <person name="Elster J."/>
            <person name="Andresson O.S."/>
        </authorList>
    </citation>
    <scope>NUCLEOTIDE SEQUENCE [LARGE SCALE GENOMIC DNA]</scope>
    <source>
        <strain evidence="2 3">CCALA 953</strain>
    </source>
</reference>
<proteinExistence type="predicted"/>
<keyword evidence="3" id="KW-1185">Reference proteome</keyword>
<dbReference type="EMBL" id="NTFS01000042">
    <property type="protein sequence ID" value="PAX59657.1"/>
    <property type="molecule type" value="Genomic_DNA"/>
</dbReference>
<dbReference type="OrthoDB" id="3206999at2"/>
<comment type="caution">
    <text evidence="2">The sequence shown here is derived from an EMBL/GenBank/DDBJ whole genome shotgun (WGS) entry which is preliminary data.</text>
</comment>
<dbReference type="AlphaFoldDB" id="A0A2A2TMM8"/>
<dbReference type="Gene3D" id="1.25.40.10">
    <property type="entry name" value="Tetratricopeptide repeat domain"/>
    <property type="match status" value="1"/>
</dbReference>
<dbReference type="Proteomes" id="UP000218238">
    <property type="component" value="Unassembled WGS sequence"/>
</dbReference>
<evidence type="ECO:0000259" key="1">
    <source>
        <dbReference type="Pfam" id="PF12770"/>
    </source>
</evidence>
<dbReference type="InterPro" id="IPR024983">
    <property type="entry name" value="CHAT_dom"/>
</dbReference>
<name>A0A2A2TMM8_9CYAN</name>
<dbReference type="SUPFAM" id="SSF48452">
    <property type="entry name" value="TPR-like"/>
    <property type="match status" value="1"/>
</dbReference>
<sequence>MSYDNFDELEAAFTITQTKWQQGNLFAAYDDLCEIFTYRLLNSQLIDADLKVIQSLADLAGILGEFQVADDLLCGAVGLYQKANSEPSADYANLRRIHLFLDRGSLYQAQKLLQEMAPRIGDIDDIQFSDSGLLQWENRCIWRNADSNDRAVLFPELYLVMGRLLSALGQYGEALKGLQRGLFHAQGEKAPDLAKQTLLPLKIAIASAYLEKGDFEQADNYLSLLKEPCDRSQHLEYQIRWLELSGKLHLLWGNLGAGLKQFQQVQEKCTIMRSPRAVLRSNLNLAHILILLNQTSTARQYLEDTQNNALKIGDKTLAARSELLLQLASARSRSLVTASPTSMSVVDMRKPKYHKQTVEEIWESPDLSTQSSNYLSWFEDRALAFQWHLSNLKFKDASNLLQHIKKVFKSTDSQFIQVQIQILSGMLSYYQGTECNDSKKINQAHQILEEICPQLEEISLKPELWQVQRILIWCRTRLNYPLPEIEALTTSTNQLLEQMTSSLTPEDQVFYLLNKWTADEEYIAIQINQLQRLQEKISKTNFVLRSWLRLKLMQKLNALVEHIDHYKDALAKRTIKNESIQVQFLPPSSLLSRILTHPKNRLSLSFLILPDRVLVVKTSRFLFDFAVISTTRLEIRNVVQRWYQNIQRINGGRDMNILGDNDDEQQTGQEITDNLADILQLPKIFDCIPKHIRGLTIVPDDILHGFPFASIIYKGKYLIEHYALAIAYESKSKPVKPKQPIPLKKQALVIGISKGNKKFRPLPGVIRELPHINQWLDSHQINYLQLVNNDAQKAAIIETISKASLLHIACHGTFEPNQPDSSGLVLISDSGEQEILSLRELSEIDLTKLRHATLSSCWSADHFILPRRWIISLPETLSRAGTQSILGSLWEVDDQVAVSFMARFYDYLDKFPRDEALRYTQLDCLNGRLPNCSTETDNPILWAGFNLYGDYHPLRII</sequence>
<dbReference type="InterPro" id="IPR011990">
    <property type="entry name" value="TPR-like_helical_dom_sf"/>
</dbReference>
<evidence type="ECO:0000313" key="3">
    <source>
        <dbReference type="Proteomes" id="UP000218238"/>
    </source>
</evidence>
<feature type="domain" description="CHAT" evidence="1">
    <location>
        <begin position="676"/>
        <end position="950"/>
    </location>
</feature>
<protein>
    <submittedName>
        <fullName evidence="2">CHAT domain-containing protein</fullName>
    </submittedName>
</protein>
<dbReference type="RefSeq" id="WP_095720831.1">
    <property type="nucleotide sequence ID" value="NZ_NTFS01000042.1"/>
</dbReference>
<evidence type="ECO:0000313" key="2">
    <source>
        <dbReference type="EMBL" id="PAX59657.1"/>
    </source>
</evidence>
<dbReference type="Pfam" id="PF12770">
    <property type="entry name" value="CHAT"/>
    <property type="match status" value="1"/>
</dbReference>